<keyword evidence="1" id="KW-0902">Two-component regulatory system</keyword>
<dbReference type="SUPFAM" id="SSF47226">
    <property type="entry name" value="Histidine-containing phosphotransfer domain, HPT domain"/>
    <property type="match status" value="1"/>
</dbReference>
<proteinExistence type="predicted"/>
<dbReference type="Gene3D" id="1.20.120.160">
    <property type="entry name" value="HPT domain"/>
    <property type="match status" value="1"/>
</dbReference>
<dbReference type="RefSeq" id="WP_072325918.1">
    <property type="nucleotide sequence ID" value="NZ_FPJW01000005.1"/>
</dbReference>
<name>A0A1K1X3F8_9GAMM</name>
<evidence type="ECO:0000313" key="5">
    <source>
        <dbReference type="Proteomes" id="UP000182350"/>
    </source>
</evidence>
<dbReference type="AlphaFoldDB" id="A0A1K1X3F8"/>
<organism evidence="4 5">
    <name type="scientific">Marinospirillum alkaliphilum DSM 21637</name>
    <dbReference type="NCBI Taxonomy" id="1122209"/>
    <lineage>
        <taxon>Bacteria</taxon>
        <taxon>Pseudomonadati</taxon>
        <taxon>Pseudomonadota</taxon>
        <taxon>Gammaproteobacteria</taxon>
        <taxon>Oceanospirillales</taxon>
        <taxon>Oceanospirillaceae</taxon>
        <taxon>Marinospirillum</taxon>
    </lineage>
</organism>
<feature type="modified residue" description="Phosphohistidine" evidence="2">
    <location>
        <position position="53"/>
    </location>
</feature>
<evidence type="ECO:0000256" key="1">
    <source>
        <dbReference type="ARBA" id="ARBA00023012"/>
    </source>
</evidence>
<dbReference type="Pfam" id="PF01627">
    <property type="entry name" value="Hpt"/>
    <property type="match status" value="1"/>
</dbReference>
<dbReference type="PROSITE" id="PS50894">
    <property type="entry name" value="HPT"/>
    <property type="match status" value="1"/>
</dbReference>
<protein>
    <submittedName>
        <fullName evidence="4">Hpt domain-containing protein</fullName>
    </submittedName>
</protein>
<dbReference type="InterPro" id="IPR036641">
    <property type="entry name" value="HPT_dom_sf"/>
</dbReference>
<accession>A0A1K1X3F8</accession>
<dbReference type="GO" id="GO:0004672">
    <property type="term" value="F:protein kinase activity"/>
    <property type="evidence" value="ECO:0007669"/>
    <property type="project" value="UniProtKB-ARBA"/>
</dbReference>
<dbReference type="Proteomes" id="UP000182350">
    <property type="component" value="Unassembled WGS sequence"/>
</dbReference>
<keyword evidence="2" id="KW-0597">Phosphoprotein</keyword>
<dbReference type="OrthoDB" id="8706006at2"/>
<gene>
    <name evidence="4" type="ORF">SAMN02745752_01687</name>
</gene>
<dbReference type="EMBL" id="FPJW01000005">
    <property type="protein sequence ID" value="SFX44055.1"/>
    <property type="molecule type" value="Genomic_DNA"/>
</dbReference>
<feature type="domain" description="HPt" evidence="3">
    <location>
        <begin position="11"/>
        <end position="109"/>
    </location>
</feature>
<evidence type="ECO:0000256" key="2">
    <source>
        <dbReference type="PROSITE-ProRule" id="PRU00110"/>
    </source>
</evidence>
<reference evidence="4 5" key="1">
    <citation type="submission" date="2016-11" db="EMBL/GenBank/DDBJ databases">
        <authorList>
            <person name="Jaros S."/>
            <person name="Januszkiewicz K."/>
            <person name="Wedrychowicz H."/>
        </authorList>
    </citation>
    <scope>NUCLEOTIDE SEQUENCE [LARGE SCALE GENOMIC DNA]</scope>
    <source>
        <strain evidence="4 5">DSM 21637</strain>
    </source>
</reference>
<keyword evidence="5" id="KW-1185">Reference proteome</keyword>
<dbReference type="GO" id="GO:0000160">
    <property type="term" value="P:phosphorelay signal transduction system"/>
    <property type="evidence" value="ECO:0007669"/>
    <property type="project" value="UniProtKB-KW"/>
</dbReference>
<evidence type="ECO:0000313" key="4">
    <source>
        <dbReference type="EMBL" id="SFX44055.1"/>
    </source>
</evidence>
<evidence type="ECO:0000259" key="3">
    <source>
        <dbReference type="PROSITE" id="PS50894"/>
    </source>
</evidence>
<dbReference type="InterPro" id="IPR008207">
    <property type="entry name" value="Sig_transdc_His_kin_Hpt_dom"/>
</dbReference>
<dbReference type="STRING" id="1122209.SAMN02745752_01687"/>
<sequence>MHDQVRVVDEFELLQQGFIGRLPARLACLQDLLKQWLELSEESTLNQLHREAHNLTGAAGSYQLEALSLVARQLEQGLRAACAGEALNVAQVHLQLQAVAEEIARLNAR</sequence>